<dbReference type="RefSeq" id="WP_062519989.1">
    <property type="nucleotide sequence ID" value="NZ_CP048429.1"/>
</dbReference>
<keyword evidence="4" id="KW-0808">Transferase</keyword>
<organism evidence="4 6">
    <name type="scientific">Paenibacillus jilunlii</name>
    <dbReference type="NCBI Taxonomy" id="682956"/>
    <lineage>
        <taxon>Bacteria</taxon>
        <taxon>Bacillati</taxon>
        <taxon>Bacillota</taxon>
        <taxon>Bacilli</taxon>
        <taxon>Bacillales</taxon>
        <taxon>Paenibacillaceae</taxon>
        <taxon>Paenibacillus</taxon>
    </lineage>
</organism>
<feature type="binding site" evidence="2">
    <location>
        <begin position="11"/>
        <end position="18"/>
    </location>
    <ligand>
        <name>ATP</name>
        <dbReference type="ChEBI" id="CHEBI:30616"/>
    </ligand>
</feature>
<proteinExistence type="predicted"/>
<reference evidence="3 5" key="1">
    <citation type="submission" date="2015-08" db="EMBL/GenBank/DDBJ databases">
        <title>Genome of Paenibacillus jilunlii.</title>
        <authorList>
            <person name="Sant'Anna F.H."/>
            <person name="Ambrosini A."/>
            <person name="Souza R."/>
            <person name="Bach E."/>
            <person name="Fernandes G."/>
            <person name="Balsanelli E."/>
            <person name="Baura V.A."/>
            <person name="Pedrosa F.O."/>
            <person name="Souza E.M."/>
            <person name="Passaglia L."/>
        </authorList>
    </citation>
    <scope>NUCLEOTIDE SEQUENCE [LARGE SCALE GENOMIC DNA]</scope>
    <source>
        <strain evidence="3 5">DSM 23019</strain>
    </source>
</reference>
<dbReference type="OrthoDB" id="9811101at2"/>
<dbReference type="Proteomes" id="UP000182783">
    <property type="component" value="Unassembled WGS sequence"/>
</dbReference>
<dbReference type="GO" id="GO:0005524">
    <property type="term" value="F:ATP binding"/>
    <property type="evidence" value="ECO:0007669"/>
    <property type="project" value="InterPro"/>
</dbReference>
<feature type="active site" evidence="1">
    <location>
        <position position="38"/>
    </location>
</feature>
<evidence type="ECO:0000256" key="1">
    <source>
        <dbReference type="PIRSR" id="PIRSR007531-1"/>
    </source>
</evidence>
<evidence type="ECO:0000313" key="3">
    <source>
        <dbReference type="EMBL" id="KWX79249.1"/>
    </source>
</evidence>
<dbReference type="SUPFAM" id="SSF52540">
    <property type="entry name" value="P-loop containing nucleoside triphosphate hydrolases"/>
    <property type="match status" value="1"/>
</dbReference>
<dbReference type="Proteomes" id="UP000070252">
    <property type="component" value="Unassembled WGS sequence"/>
</dbReference>
<evidence type="ECO:0000313" key="6">
    <source>
        <dbReference type="Proteomes" id="UP000182783"/>
    </source>
</evidence>
<dbReference type="EMBL" id="FNGM01000023">
    <property type="protein sequence ID" value="SDN00871.1"/>
    <property type="molecule type" value="Genomic_DNA"/>
</dbReference>
<reference evidence="4 6" key="2">
    <citation type="submission" date="2016-10" db="EMBL/GenBank/DDBJ databases">
        <authorList>
            <person name="de Groot N.N."/>
        </authorList>
    </citation>
    <scope>NUCLEOTIDE SEQUENCE [LARGE SCALE GENOMIC DNA]</scope>
    <source>
        <strain evidence="4 6">CGMCC 1.10239</strain>
    </source>
</reference>
<dbReference type="AlphaFoldDB" id="A0A1G9XWL6"/>
<dbReference type="Gene3D" id="3.40.50.300">
    <property type="entry name" value="P-loop containing nucleotide triphosphate hydrolases"/>
    <property type="match status" value="1"/>
</dbReference>
<accession>A0A1G9XWL6</accession>
<evidence type="ECO:0000313" key="4">
    <source>
        <dbReference type="EMBL" id="SDN00871.1"/>
    </source>
</evidence>
<dbReference type="InterPro" id="IPR027417">
    <property type="entry name" value="P-loop_NTPase"/>
</dbReference>
<evidence type="ECO:0000313" key="5">
    <source>
        <dbReference type="Proteomes" id="UP000070252"/>
    </source>
</evidence>
<evidence type="ECO:0000256" key="2">
    <source>
        <dbReference type="PIRSR" id="PIRSR007531-2"/>
    </source>
</evidence>
<dbReference type="Pfam" id="PF07931">
    <property type="entry name" value="CPT"/>
    <property type="match status" value="1"/>
</dbReference>
<dbReference type="EMBL" id="LIPY01000088">
    <property type="protein sequence ID" value="KWX79249.1"/>
    <property type="molecule type" value="Genomic_DNA"/>
</dbReference>
<dbReference type="PIRSF" id="PIRSF007531">
    <property type="entry name" value="CPT"/>
    <property type="match status" value="1"/>
</dbReference>
<name>A0A1G9XWL6_9BACL</name>
<keyword evidence="5" id="KW-1185">Reference proteome</keyword>
<dbReference type="InterPro" id="IPR012853">
    <property type="entry name" value="CPT"/>
</dbReference>
<protein>
    <submittedName>
        <fullName evidence="3">Chemotaxis protein</fullName>
    </submittedName>
    <submittedName>
        <fullName evidence="4">Chloramphenicol 3-O phosphotransferase</fullName>
    </submittedName>
</protein>
<dbReference type="GO" id="GO:0016740">
    <property type="term" value="F:transferase activity"/>
    <property type="evidence" value="ECO:0007669"/>
    <property type="project" value="UniProtKB-KW"/>
</dbReference>
<sequence>MKPGIIVLLNGTSSSGKTSISNELLTQIDIPFQHLSFDNFINGLFHSYKDFINSTYPSIETNGAEDGQLVNQILADPLISLYYSTIKLFSAMGNNVVVDSVIGNDKWFNTCIELLSDHPVIFVVVKCSKEELARREQLRGDRQVGLASSQYDNVYCFNEYDLEFNTEIMRSSECANEILNFIRSNKEYTAFKKLIKGKSVSK</sequence>
<gene>
    <name evidence="3" type="ORF">AML91_03110</name>
    <name evidence="4" type="ORF">SAMN05216191_12351</name>
</gene>